<organism evidence="2 3">
    <name type="scientific">Rhodotorula graminis (strain WP1)</name>
    <dbReference type="NCBI Taxonomy" id="578459"/>
    <lineage>
        <taxon>Eukaryota</taxon>
        <taxon>Fungi</taxon>
        <taxon>Dikarya</taxon>
        <taxon>Basidiomycota</taxon>
        <taxon>Pucciniomycotina</taxon>
        <taxon>Microbotryomycetes</taxon>
        <taxon>Sporidiobolales</taxon>
        <taxon>Sporidiobolaceae</taxon>
        <taxon>Rhodotorula</taxon>
    </lineage>
</organism>
<reference evidence="2 3" key="1">
    <citation type="journal article" date="2015" name="Front. Microbiol.">
        <title>Genome sequence of the plant growth promoting endophytic yeast Rhodotorula graminis WP1.</title>
        <authorList>
            <person name="Firrincieli A."/>
            <person name="Otillar R."/>
            <person name="Salamov A."/>
            <person name="Schmutz J."/>
            <person name="Khan Z."/>
            <person name="Redman R.S."/>
            <person name="Fleck N.D."/>
            <person name="Lindquist E."/>
            <person name="Grigoriev I.V."/>
            <person name="Doty S.L."/>
        </authorList>
    </citation>
    <scope>NUCLEOTIDE SEQUENCE [LARGE SCALE GENOMIC DNA]</scope>
    <source>
        <strain evidence="2 3">WP1</strain>
    </source>
</reference>
<feature type="region of interest" description="Disordered" evidence="1">
    <location>
        <begin position="210"/>
        <end position="235"/>
    </location>
</feature>
<evidence type="ECO:0000256" key="1">
    <source>
        <dbReference type="SAM" id="MobiDB-lite"/>
    </source>
</evidence>
<dbReference type="OMA" id="QRLWDCA"/>
<feature type="region of interest" description="Disordered" evidence="1">
    <location>
        <begin position="264"/>
        <end position="294"/>
    </location>
</feature>
<dbReference type="GO" id="GO:0008757">
    <property type="term" value="F:S-adenosylmethionine-dependent methyltransferase activity"/>
    <property type="evidence" value="ECO:0007669"/>
    <property type="project" value="UniProtKB-ARBA"/>
</dbReference>
<dbReference type="EMBL" id="KQ474075">
    <property type="protein sequence ID" value="KPV76730.1"/>
    <property type="molecule type" value="Genomic_DNA"/>
</dbReference>
<dbReference type="PANTHER" id="PTHR14614">
    <property type="entry name" value="HEPATOCELLULAR CARCINOMA-ASSOCIATED ANTIGEN"/>
    <property type="match status" value="1"/>
</dbReference>
<dbReference type="InterPro" id="IPR019410">
    <property type="entry name" value="Methyltransf_16"/>
</dbReference>
<dbReference type="Pfam" id="PF10294">
    <property type="entry name" value="Methyltransf_16"/>
    <property type="match status" value="1"/>
</dbReference>
<name>A0A194S8C4_RHOGW</name>
<sequence>MSTASPPDAFRLGRLRLVRLPPSRLHLVAGSRKPHTVPVELAAAVTDDYGVDLDFDQLHIKIDLLEAGTLEPPSGITLSLDGSLPTTSRAPSTSATFAFQPARGPFHTLKLALTFAPSSSNHPVRPLCFRLSVSPDPSLSPPPNEPAASAATAAIRSIIGEPTQIPNETWDGQSYVFLGVTSGQVAVELGKGGKGPQDKVQSALRFIHLPPPAADDSTSDPSPTSTPFTILERPGLNNSTGQRLWDCALGLTAFLSLHPSALDASTPLANLPRPDNDVPRPSKKPRLDPVERSTKRRRVRVVELGAGCALASLAAASVLRTMDGVDASVLATDIEATVDTTLRENLELNARQRRRRREGEGAVEVRAGVLDWGELAPAQIDEVVDDAESVTLVGTDILYNPSSHNLLLSTLLSVLRRPPSSSSSPRDDASTPRHRRALIAYKRRTDGDDAFFSLAREAGLDVRHVWAWGEVGVWAFA</sequence>
<evidence type="ECO:0000313" key="3">
    <source>
        <dbReference type="Proteomes" id="UP000053890"/>
    </source>
</evidence>
<feature type="compositionally biased region" description="Basic and acidic residues" evidence="1">
    <location>
        <begin position="274"/>
        <end position="293"/>
    </location>
</feature>
<dbReference type="InterPro" id="IPR029063">
    <property type="entry name" value="SAM-dependent_MTases_sf"/>
</dbReference>
<dbReference type="STRING" id="578459.A0A194S8C4"/>
<dbReference type="GeneID" id="28976434"/>
<evidence type="ECO:0008006" key="4">
    <source>
        <dbReference type="Google" id="ProtNLM"/>
    </source>
</evidence>
<dbReference type="PANTHER" id="PTHR14614:SF163">
    <property type="entry name" value="METHYLTRANSFERASE SMALL DOMAIN-CONTAINING PROTEIN"/>
    <property type="match status" value="1"/>
</dbReference>
<dbReference type="Gene3D" id="3.40.50.150">
    <property type="entry name" value="Vaccinia Virus protein VP39"/>
    <property type="match status" value="1"/>
</dbReference>
<dbReference type="Proteomes" id="UP000053890">
    <property type="component" value="Unassembled WGS sequence"/>
</dbReference>
<dbReference type="RefSeq" id="XP_018272779.1">
    <property type="nucleotide sequence ID" value="XM_018415986.1"/>
</dbReference>
<gene>
    <name evidence="2" type="ORF">RHOBADRAFT_51729</name>
</gene>
<evidence type="ECO:0000313" key="2">
    <source>
        <dbReference type="EMBL" id="KPV76730.1"/>
    </source>
</evidence>
<keyword evidence="3" id="KW-1185">Reference proteome</keyword>
<protein>
    <recommendedName>
        <fullName evidence="4">VMP4 protein</fullName>
    </recommendedName>
</protein>
<dbReference type="AlphaFoldDB" id="A0A194S8C4"/>
<proteinExistence type="predicted"/>
<dbReference type="OrthoDB" id="413520at2759"/>
<accession>A0A194S8C4</accession>
<feature type="compositionally biased region" description="Low complexity" evidence="1">
    <location>
        <begin position="214"/>
        <end position="227"/>
    </location>
</feature>